<dbReference type="GO" id="GO:0050482">
    <property type="term" value="P:arachidonate secretion"/>
    <property type="evidence" value="ECO:0007669"/>
    <property type="project" value="InterPro"/>
</dbReference>
<accession>A0A0A1STM9</accession>
<evidence type="ECO:0000313" key="2">
    <source>
        <dbReference type="EMBL" id="CEJ81531.1"/>
    </source>
</evidence>
<dbReference type="SUPFAM" id="SSF48619">
    <property type="entry name" value="Phospholipase A2, PLA2"/>
    <property type="match status" value="1"/>
</dbReference>
<protein>
    <submittedName>
        <fullName evidence="2">Putative Secretory phospholipase A2</fullName>
    </submittedName>
</protein>
<proteinExistence type="predicted"/>
<evidence type="ECO:0000256" key="1">
    <source>
        <dbReference type="SAM" id="SignalP"/>
    </source>
</evidence>
<dbReference type="EMBL" id="CDHN01000001">
    <property type="protein sequence ID" value="CEJ81531.1"/>
    <property type="molecule type" value="Genomic_DNA"/>
</dbReference>
<feature type="chain" id="PRO_5001989446" evidence="1">
    <location>
        <begin position="20"/>
        <end position="164"/>
    </location>
</feature>
<evidence type="ECO:0000313" key="3">
    <source>
        <dbReference type="Proteomes" id="UP000039046"/>
    </source>
</evidence>
<sequence length="164" mass="18339">MKFSILSVAALMATATATAIPTPAEALSVLEARAGACTNAGVDNLLLHTSIEDFEKARNAKNPSGCDWSSDNCSSSPDKPDGYNFIPSCQRHDFGYRNTKKQNRFKEMKTKIDDNFHNDLYKYCSQFHGLSSWKGVECRRLADIYVAAVRKFGKREEDEVEESE</sequence>
<keyword evidence="1" id="KW-0732">Signal</keyword>
<dbReference type="Proteomes" id="UP000039046">
    <property type="component" value="Unassembled WGS sequence"/>
</dbReference>
<keyword evidence="3" id="KW-1185">Reference proteome</keyword>
<reference evidence="2 3" key="1">
    <citation type="journal article" date="2015" name="Genome Announc.">
        <title>Draft Genome Sequence and Gene Annotation of the Entomopathogenic Fungus Verticillium hemipterigenum.</title>
        <authorList>
            <person name="Horn F."/>
            <person name="Habel A."/>
            <person name="Scharf D.H."/>
            <person name="Dworschak J."/>
            <person name="Brakhage A.A."/>
            <person name="Guthke R."/>
            <person name="Hertweck C."/>
            <person name="Linde J."/>
        </authorList>
    </citation>
    <scope>NUCLEOTIDE SEQUENCE [LARGE SCALE GENOMIC DNA]</scope>
</reference>
<gene>
    <name evidence="2" type="ORF">VHEMI01652</name>
</gene>
<dbReference type="InterPro" id="IPR015141">
    <property type="entry name" value="PLipase_A2_prok/fun"/>
</dbReference>
<dbReference type="Pfam" id="PF09056">
    <property type="entry name" value="Phospholip_A2_3"/>
    <property type="match status" value="1"/>
</dbReference>
<dbReference type="HOGENOM" id="CLU_053014_0_1_1"/>
<feature type="signal peptide" evidence="1">
    <location>
        <begin position="1"/>
        <end position="19"/>
    </location>
</feature>
<dbReference type="AlphaFoldDB" id="A0A0A1STM9"/>
<name>A0A0A1STM9_9HYPO</name>
<dbReference type="Gene3D" id="1.20.90.10">
    <property type="entry name" value="Phospholipase A2 domain"/>
    <property type="match status" value="1"/>
</dbReference>
<dbReference type="OrthoDB" id="5120271at2759"/>
<dbReference type="GO" id="GO:0004623">
    <property type="term" value="F:phospholipase A2 activity"/>
    <property type="evidence" value="ECO:0007669"/>
    <property type="project" value="InterPro"/>
</dbReference>
<dbReference type="InterPro" id="IPR036444">
    <property type="entry name" value="PLipase_A2_dom_sf"/>
</dbReference>
<organism evidence="2 3">
    <name type="scientific">[Torrubiella] hemipterigena</name>
    <dbReference type="NCBI Taxonomy" id="1531966"/>
    <lineage>
        <taxon>Eukaryota</taxon>
        <taxon>Fungi</taxon>
        <taxon>Dikarya</taxon>
        <taxon>Ascomycota</taxon>
        <taxon>Pezizomycotina</taxon>
        <taxon>Sordariomycetes</taxon>
        <taxon>Hypocreomycetidae</taxon>
        <taxon>Hypocreales</taxon>
        <taxon>Clavicipitaceae</taxon>
        <taxon>Clavicipitaceae incertae sedis</taxon>
        <taxon>'Torrubiella' clade</taxon>
    </lineage>
</organism>
<dbReference type="GO" id="GO:0006644">
    <property type="term" value="P:phospholipid metabolic process"/>
    <property type="evidence" value="ECO:0007669"/>
    <property type="project" value="InterPro"/>
</dbReference>